<organism evidence="3 4">
    <name type="scientific">Shewanella xiamenensis</name>
    <dbReference type="NCBI Taxonomy" id="332186"/>
    <lineage>
        <taxon>Bacteria</taxon>
        <taxon>Pseudomonadati</taxon>
        <taxon>Pseudomonadota</taxon>
        <taxon>Gammaproteobacteria</taxon>
        <taxon>Alteromonadales</taxon>
        <taxon>Shewanellaceae</taxon>
        <taxon>Shewanella</taxon>
    </lineage>
</organism>
<evidence type="ECO:0000259" key="2">
    <source>
        <dbReference type="Pfam" id="PF01051"/>
    </source>
</evidence>
<name>A0ABT6UGS1_9GAMM</name>
<gene>
    <name evidence="3" type="ORF">ODY93_18940</name>
</gene>
<evidence type="ECO:0000313" key="4">
    <source>
        <dbReference type="Proteomes" id="UP001159075"/>
    </source>
</evidence>
<evidence type="ECO:0000256" key="1">
    <source>
        <dbReference type="ARBA" id="ARBA00038283"/>
    </source>
</evidence>
<dbReference type="Gene3D" id="1.10.10.10">
    <property type="entry name" value="Winged helix-like DNA-binding domain superfamily/Winged helix DNA-binding domain"/>
    <property type="match status" value="2"/>
</dbReference>
<proteinExistence type="inferred from homology"/>
<dbReference type="Pfam" id="PF01051">
    <property type="entry name" value="Rep3_N"/>
    <property type="match status" value="1"/>
</dbReference>
<dbReference type="EMBL" id="JAOTLW010000025">
    <property type="protein sequence ID" value="MDI5833663.1"/>
    <property type="molecule type" value="Genomic_DNA"/>
</dbReference>
<protein>
    <submittedName>
        <fullName evidence="3">Replication initiation protein</fullName>
    </submittedName>
</protein>
<dbReference type="Pfam" id="PF21205">
    <property type="entry name" value="Rep3_C"/>
    <property type="match status" value="1"/>
</dbReference>
<evidence type="ECO:0000313" key="3">
    <source>
        <dbReference type="EMBL" id="MDI5833663.1"/>
    </source>
</evidence>
<dbReference type="InterPro" id="IPR036388">
    <property type="entry name" value="WH-like_DNA-bd_sf"/>
</dbReference>
<reference evidence="3 4" key="1">
    <citation type="submission" date="2022-09" db="EMBL/GenBank/DDBJ databases">
        <title>The outer-membrane cytochrome OmcA is essential for infection of Shewanella oneidensis by a zebrafish-associated bacteriophage.</title>
        <authorList>
            <person name="Grenfell A.W."/>
            <person name="Intile P."/>
            <person name="Mcfarlane J."/>
            <person name="Leung D."/>
            <person name="Abdalla K."/>
            <person name="Wold M."/>
            <person name="Kees E."/>
            <person name="Gralnick J."/>
        </authorList>
    </citation>
    <scope>NUCLEOTIDE SEQUENCE [LARGE SCALE GENOMIC DNA]</scope>
    <source>
        <strain evidence="3 4">NF-5</strain>
    </source>
</reference>
<dbReference type="RefSeq" id="WP_257749574.1">
    <property type="nucleotide sequence ID" value="NZ_JANLGK010000026.1"/>
</dbReference>
<dbReference type="SUPFAM" id="SSF46785">
    <property type="entry name" value="Winged helix' DNA-binding domain"/>
    <property type="match status" value="2"/>
</dbReference>
<comment type="similarity">
    <text evidence="1">Belongs to the initiator RepB protein family.</text>
</comment>
<comment type="caution">
    <text evidence="3">The sequence shown here is derived from an EMBL/GenBank/DDBJ whole genome shotgun (WGS) entry which is preliminary data.</text>
</comment>
<accession>A0ABT6UGS1</accession>
<dbReference type="Proteomes" id="UP001159075">
    <property type="component" value="Unassembled WGS sequence"/>
</dbReference>
<keyword evidence="4" id="KW-1185">Reference proteome</keyword>
<feature type="domain" description="Initiator Rep protein WH1" evidence="2">
    <location>
        <begin position="21"/>
        <end position="174"/>
    </location>
</feature>
<dbReference type="InterPro" id="IPR000525">
    <property type="entry name" value="Initiator_Rep_WH1"/>
</dbReference>
<sequence>MANTNLVKTERIGQLTSDFFRQAHRLVFSQLSMSPVEHDIFALLLSRLDKDHWVVSDTSVSTPPTIPSPHYSFTSNVLCEWLKVDNRSLYNVIKDPAKRLSEKTIGLQEPNKRRFIFRSLFKQVSYEDGVLTIVPNDLLMNEYLCLSQGHSQIYNDTFTALETDYAKRLYTALCRFKYGQGKLNPFSLEELHAFFGLLDEKGKLIKKTYARTNSFIERIISPAIREIESKEHRIKFLIDEKTQNLGWSYKKQGRKITHIEFLFYWVDPVQIDAAEKKERKKLGDERNPLELAKETWAVVDGFVANSDGNPTVEELNNLTVNISLLMQSGYTFEPDFMQKFSSAMSEARLR</sequence>
<dbReference type="InterPro" id="IPR036390">
    <property type="entry name" value="WH_DNA-bd_sf"/>
</dbReference>